<dbReference type="AlphaFoldDB" id="A0A919JLD0"/>
<feature type="transmembrane region" description="Helical" evidence="1">
    <location>
        <begin position="110"/>
        <end position="130"/>
    </location>
</feature>
<protein>
    <submittedName>
        <fullName evidence="2">Uncharacterized protein</fullName>
    </submittedName>
</protein>
<evidence type="ECO:0000313" key="2">
    <source>
        <dbReference type="EMBL" id="GIE51360.1"/>
    </source>
</evidence>
<feature type="transmembrane region" description="Helical" evidence="1">
    <location>
        <begin position="71"/>
        <end position="89"/>
    </location>
</feature>
<organism evidence="2 3">
    <name type="scientific">Actinoplanes nipponensis</name>
    <dbReference type="NCBI Taxonomy" id="135950"/>
    <lineage>
        <taxon>Bacteria</taxon>
        <taxon>Bacillati</taxon>
        <taxon>Actinomycetota</taxon>
        <taxon>Actinomycetes</taxon>
        <taxon>Micromonosporales</taxon>
        <taxon>Micromonosporaceae</taxon>
        <taxon>Actinoplanes</taxon>
    </lineage>
</organism>
<name>A0A919JLD0_9ACTN</name>
<evidence type="ECO:0000256" key="1">
    <source>
        <dbReference type="SAM" id="Phobius"/>
    </source>
</evidence>
<dbReference type="EMBL" id="BOMQ01000059">
    <property type="protein sequence ID" value="GIE51360.1"/>
    <property type="molecule type" value="Genomic_DNA"/>
</dbReference>
<sequence>MGWAVERDADSTTRLTHSGVLPTYYAEALILPGTGTGVVALFNSYHALAPYYAIVAGVAAIVQGRAPAARIPFAVIEVSLGCLTVLVLATRIRRLARSRSWAAGRRGVPAWRLLAGLLRLLVPAGLLVALPNVVATFTGRVYSRHQRVRPCRACTDCWVSRR</sequence>
<evidence type="ECO:0000313" key="3">
    <source>
        <dbReference type="Proteomes" id="UP000647172"/>
    </source>
</evidence>
<keyword evidence="3" id="KW-1185">Reference proteome</keyword>
<gene>
    <name evidence="2" type="ORF">Ani05nite_48940</name>
</gene>
<accession>A0A919JLD0</accession>
<comment type="caution">
    <text evidence="2">The sequence shown here is derived from an EMBL/GenBank/DDBJ whole genome shotgun (WGS) entry which is preliminary data.</text>
</comment>
<dbReference type="RefSeq" id="WP_344933740.1">
    <property type="nucleotide sequence ID" value="NZ_BAAAYJ010000051.1"/>
</dbReference>
<proteinExistence type="predicted"/>
<keyword evidence="1" id="KW-0812">Transmembrane</keyword>
<keyword evidence="1" id="KW-1133">Transmembrane helix</keyword>
<feature type="transmembrane region" description="Helical" evidence="1">
    <location>
        <begin position="24"/>
        <end position="42"/>
    </location>
</feature>
<dbReference type="Proteomes" id="UP000647172">
    <property type="component" value="Unassembled WGS sequence"/>
</dbReference>
<feature type="transmembrane region" description="Helical" evidence="1">
    <location>
        <begin position="49"/>
        <end position="65"/>
    </location>
</feature>
<reference evidence="2" key="1">
    <citation type="submission" date="2021-01" db="EMBL/GenBank/DDBJ databases">
        <title>Whole genome shotgun sequence of Actinoplanes nipponensis NBRC 14063.</title>
        <authorList>
            <person name="Komaki H."/>
            <person name="Tamura T."/>
        </authorList>
    </citation>
    <scope>NUCLEOTIDE SEQUENCE</scope>
    <source>
        <strain evidence="2">NBRC 14063</strain>
    </source>
</reference>
<keyword evidence="1" id="KW-0472">Membrane</keyword>